<evidence type="ECO:0000259" key="9">
    <source>
        <dbReference type="Pfam" id="PF09179"/>
    </source>
</evidence>
<evidence type="ECO:0000313" key="11">
    <source>
        <dbReference type="Proteomes" id="UP000427820"/>
    </source>
</evidence>
<comment type="function">
    <text evidence="7">Ligates lysine onto the cytidine present at position 34 of the AUA codon-specific tRNA(Ile) that contains the anticodon CAU, in an ATP-dependent manner. Cytidine is converted to lysidine, thus changing the amino acid specificity of the tRNA from methionine to isoleucine.</text>
</comment>
<evidence type="ECO:0000256" key="7">
    <source>
        <dbReference type="HAMAP-Rule" id="MF_01161"/>
    </source>
</evidence>
<keyword evidence="1 7" id="KW-0963">Cytoplasm</keyword>
<comment type="caution">
    <text evidence="7">Lacks conserved residue(s) required for the propagation of feature annotation.</text>
</comment>
<comment type="catalytic activity">
    <reaction evidence="6 7">
        <text>cytidine(34) in tRNA(Ile2) + L-lysine + ATP = lysidine(34) in tRNA(Ile2) + AMP + diphosphate + H(+)</text>
        <dbReference type="Rhea" id="RHEA:43744"/>
        <dbReference type="Rhea" id="RHEA-COMP:10625"/>
        <dbReference type="Rhea" id="RHEA-COMP:10670"/>
        <dbReference type="ChEBI" id="CHEBI:15378"/>
        <dbReference type="ChEBI" id="CHEBI:30616"/>
        <dbReference type="ChEBI" id="CHEBI:32551"/>
        <dbReference type="ChEBI" id="CHEBI:33019"/>
        <dbReference type="ChEBI" id="CHEBI:82748"/>
        <dbReference type="ChEBI" id="CHEBI:83665"/>
        <dbReference type="ChEBI" id="CHEBI:456215"/>
        <dbReference type="EC" id="6.3.4.19"/>
    </reaction>
</comment>
<keyword evidence="3 7" id="KW-0819">tRNA processing</keyword>
<evidence type="ECO:0000256" key="2">
    <source>
        <dbReference type="ARBA" id="ARBA00022598"/>
    </source>
</evidence>
<sequence length="347" mass="39765">MNDATSTKDSKGDSGNADPLYTLFKQRLLATKLEPRQQIIVCLGGGADSQTVLDLTDQFRHEFPQFNYLAVHLDHAFHPSSGAWAQGLVDDCQRRNFPMICEPLHVASGSRISKEAAGREARYQRLSEIAEADALFLLGQHRNDQIETFLLQLKRGAGPKGLAAMAMHSYKGDQSWLRPLLDVSKEDIYRYAHAHQLFWVEDDTNYDTSIERNFLRHEVVPKLEERWPHFGQAVLRSAQLCSETQQLMEELLEDRVKPHIDSHGNLATRWLQQASEQLQRGVLRYWLQTQQAAIPSFAQLEQLRTQMLLTTNDANPCVEWANCSVQRMTADNKDRLLVLTKKSRWRV</sequence>
<evidence type="ECO:0000313" key="10">
    <source>
        <dbReference type="EMBL" id="QGT95526.1"/>
    </source>
</evidence>
<dbReference type="Gene3D" id="3.40.50.620">
    <property type="entry name" value="HUPs"/>
    <property type="match status" value="1"/>
</dbReference>
<comment type="similarity">
    <text evidence="7">Belongs to the tRNA(Ile)-lysidine synthase family.</text>
</comment>
<feature type="domain" description="tRNA(Ile)-lysidine/2-thiocytidine synthase N-terminal" evidence="8">
    <location>
        <begin position="38"/>
        <end position="218"/>
    </location>
</feature>
<dbReference type="Gene3D" id="1.20.59.20">
    <property type="match status" value="1"/>
</dbReference>
<dbReference type="GO" id="GO:0032267">
    <property type="term" value="F:tRNA(Ile)-lysidine synthase activity"/>
    <property type="evidence" value="ECO:0007669"/>
    <property type="project" value="UniProtKB-EC"/>
</dbReference>
<proteinExistence type="inferred from homology"/>
<evidence type="ECO:0000256" key="5">
    <source>
        <dbReference type="ARBA" id="ARBA00022840"/>
    </source>
</evidence>
<dbReference type="GO" id="GO:0006400">
    <property type="term" value="P:tRNA modification"/>
    <property type="evidence" value="ECO:0007669"/>
    <property type="project" value="UniProtKB-UniRule"/>
</dbReference>
<accession>A0AA92ETR2</accession>
<dbReference type="KEGG" id="panm:D3795_04735"/>
<organism evidence="10 11">
    <name type="scientific">Pseudidiomarina andamanensis</name>
    <dbReference type="NCBI Taxonomy" id="1940690"/>
    <lineage>
        <taxon>Bacteria</taxon>
        <taxon>Pseudomonadati</taxon>
        <taxon>Pseudomonadota</taxon>
        <taxon>Gammaproteobacteria</taxon>
        <taxon>Alteromonadales</taxon>
        <taxon>Idiomarinaceae</taxon>
        <taxon>Pseudidiomarina</taxon>
    </lineage>
</organism>
<dbReference type="Proteomes" id="UP000427820">
    <property type="component" value="Chromosome"/>
</dbReference>
<dbReference type="InterPro" id="IPR012795">
    <property type="entry name" value="tRNA_Ile_lys_synt_N"/>
</dbReference>
<reference evidence="10 11" key="1">
    <citation type="submission" date="2018-09" db="EMBL/GenBank/DDBJ databases">
        <title>Whole genome sequencing of Idiomarina andamanensis W-5T (LMG 29773T= JCM 31645T).</title>
        <authorList>
            <person name="Das S.K."/>
        </authorList>
    </citation>
    <scope>NUCLEOTIDE SEQUENCE [LARGE SCALE GENOMIC DNA]</scope>
    <source>
        <strain evidence="10 11">W-5T</strain>
    </source>
</reference>
<keyword evidence="2 7" id="KW-0436">Ligase</keyword>
<dbReference type="NCBIfam" id="TIGR02432">
    <property type="entry name" value="lysidine_TilS_N"/>
    <property type="match status" value="1"/>
</dbReference>
<keyword evidence="11" id="KW-1185">Reference proteome</keyword>
<dbReference type="Pfam" id="PF01171">
    <property type="entry name" value="ATP_bind_3"/>
    <property type="match status" value="1"/>
</dbReference>
<dbReference type="PANTHER" id="PTHR43033:SF1">
    <property type="entry name" value="TRNA(ILE)-LYSIDINE SYNTHASE-RELATED"/>
    <property type="match status" value="1"/>
</dbReference>
<dbReference type="SUPFAM" id="SSF82829">
    <property type="entry name" value="MesJ substrate recognition domain-like"/>
    <property type="match status" value="1"/>
</dbReference>
<evidence type="ECO:0000256" key="4">
    <source>
        <dbReference type="ARBA" id="ARBA00022741"/>
    </source>
</evidence>
<dbReference type="GO" id="GO:0005737">
    <property type="term" value="C:cytoplasm"/>
    <property type="evidence" value="ECO:0007669"/>
    <property type="project" value="UniProtKB-SubCell"/>
</dbReference>
<dbReference type="EMBL" id="CP032551">
    <property type="protein sequence ID" value="QGT95526.1"/>
    <property type="molecule type" value="Genomic_DNA"/>
</dbReference>
<evidence type="ECO:0000259" key="8">
    <source>
        <dbReference type="Pfam" id="PF01171"/>
    </source>
</evidence>
<dbReference type="InterPro" id="IPR014729">
    <property type="entry name" value="Rossmann-like_a/b/a_fold"/>
</dbReference>
<dbReference type="InterPro" id="IPR011063">
    <property type="entry name" value="TilS/TtcA_N"/>
</dbReference>
<dbReference type="Pfam" id="PF09179">
    <property type="entry name" value="TilS"/>
    <property type="match status" value="1"/>
</dbReference>
<dbReference type="InterPro" id="IPR012094">
    <property type="entry name" value="tRNA_Ile_lys_synt"/>
</dbReference>
<evidence type="ECO:0000256" key="6">
    <source>
        <dbReference type="ARBA" id="ARBA00048539"/>
    </source>
</evidence>
<gene>
    <name evidence="7 10" type="primary">tilS</name>
    <name evidence="10" type="ORF">D3795_04735</name>
</gene>
<dbReference type="EC" id="6.3.4.19" evidence="7"/>
<dbReference type="CDD" id="cd01992">
    <property type="entry name" value="TilS_N"/>
    <property type="match status" value="1"/>
</dbReference>
<feature type="domain" description="tRNA(Ile)-lysidine synthase substrate-binding" evidence="9">
    <location>
        <begin position="271"/>
        <end position="327"/>
    </location>
</feature>
<name>A0AA92ETR2_9GAMM</name>
<dbReference type="RefSeq" id="WP_156266692.1">
    <property type="nucleotide sequence ID" value="NZ_CP032551.1"/>
</dbReference>
<keyword evidence="4" id="KW-0547">Nucleotide-binding</keyword>
<dbReference type="HAMAP" id="MF_01161">
    <property type="entry name" value="tRNA_Ile_lys_synt"/>
    <property type="match status" value="1"/>
</dbReference>
<dbReference type="GO" id="GO:0005524">
    <property type="term" value="F:ATP binding"/>
    <property type="evidence" value="ECO:0007669"/>
    <property type="project" value="UniProtKB-KW"/>
</dbReference>
<protein>
    <recommendedName>
        <fullName evidence="7">tRNA(Ile)-lysidine synthase</fullName>
        <ecNumber evidence="7">6.3.4.19</ecNumber>
    </recommendedName>
    <alternativeName>
        <fullName evidence="7">tRNA(Ile)-2-lysyl-cytidine synthase</fullName>
    </alternativeName>
    <alternativeName>
        <fullName evidence="7">tRNA(Ile)-lysidine synthetase</fullName>
    </alternativeName>
</protein>
<dbReference type="PANTHER" id="PTHR43033">
    <property type="entry name" value="TRNA(ILE)-LYSIDINE SYNTHASE-RELATED"/>
    <property type="match status" value="1"/>
</dbReference>
<dbReference type="InterPro" id="IPR015262">
    <property type="entry name" value="tRNA_Ile_lys_synt_subst-bd"/>
</dbReference>
<evidence type="ECO:0000256" key="3">
    <source>
        <dbReference type="ARBA" id="ARBA00022694"/>
    </source>
</evidence>
<keyword evidence="5" id="KW-0067">ATP-binding</keyword>
<comment type="subcellular location">
    <subcellularLocation>
        <location evidence="7">Cytoplasm</location>
    </subcellularLocation>
</comment>
<evidence type="ECO:0000256" key="1">
    <source>
        <dbReference type="ARBA" id="ARBA00022490"/>
    </source>
</evidence>
<dbReference type="AlphaFoldDB" id="A0AA92ETR2"/>
<dbReference type="SUPFAM" id="SSF52402">
    <property type="entry name" value="Adenine nucleotide alpha hydrolases-like"/>
    <property type="match status" value="1"/>
</dbReference>